<evidence type="ECO:0000256" key="5">
    <source>
        <dbReference type="ARBA" id="ARBA00022989"/>
    </source>
</evidence>
<keyword evidence="6 7" id="KW-0472">Membrane</keyword>
<evidence type="ECO:0000256" key="3">
    <source>
        <dbReference type="ARBA" id="ARBA00022475"/>
    </source>
</evidence>
<proteinExistence type="predicted"/>
<dbReference type="PANTHER" id="PTHR30330:SF3">
    <property type="entry name" value="TRANSCRIPTIONAL REGULATOR, LRP FAMILY"/>
    <property type="match status" value="1"/>
</dbReference>
<feature type="transmembrane region" description="Helical" evidence="7">
    <location>
        <begin position="396"/>
        <end position="414"/>
    </location>
</feature>
<protein>
    <recommendedName>
        <fullName evidence="9">Amino acid carrier protein</fullName>
    </recommendedName>
</protein>
<dbReference type="InterPro" id="IPR001463">
    <property type="entry name" value="Na/Ala_symport"/>
</dbReference>
<feature type="transmembrane region" description="Helical" evidence="7">
    <location>
        <begin position="74"/>
        <end position="93"/>
    </location>
</feature>
<dbReference type="GO" id="GO:0005283">
    <property type="term" value="F:amino acid:sodium symporter activity"/>
    <property type="evidence" value="ECO:0007669"/>
    <property type="project" value="InterPro"/>
</dbReference>
<feature type="transmembrane region" description="Helical" evidence="7">
    <location>
        <begin position="244"/>
        <end position="272"/>
    </location>
</feature>
<dbReference type="Pfam" id="PF01235">
    <property type="entry name" value="Na_Ala_symp"/>
    <property type="match status" value="1"/>
</dbReference>
<gene>
    <name evidence="8" type="ORF">METZ01_LOCUS7527</name>
</gene>
<dbReference type="EMBL" id="UINC01000401">
    <property type="protein sequence ID" value="SUZ54673.1"/>
    <property type="molecule type" value="Genomic_DNA"/>
</dbReference>
<feature type="transmembrane region" description="Helical" evidence="7">
    <location>
        <begin position="185"/>
        <end position="209"/>
    </location>
</feature>
<evidence type="ECO:0008006" key="9">
    <source>
        <dbReference type="Google" id="ProtNLM"/>
    </source>
</evidence>
<dbReference type="NCBIfam" id="TIGR00835">
    <property type="entry name" value="agcS"/>
    <property type="match status" value="1"/>
</dbReference>
<feature type="transmembrane region" description="Helical" evidence="7">
    <location>
        <begin position="312"/>
        <end position="332"/>
    </location>
</feature>
<organism evidence="8">
    <name type="scientific">marine metagenome</name>
    <dbReference type="NCBI Taxonomy" id="408172"/>
    <lineage>
        <taxon>unclassified sequences</taxon>
        <taxon>metagenomes</taxon>
        <taxon>ecological metagenomes</taxon>
    </lineage>
</organism>
<name>A0A381NMB6_9ZZZZ</name>
<reference evidence="8" key="1">
    <citation type="submission" date="2018-05" db="EMBL/GenBank/DDBJ databases">
        <authorList>
            <person name="Lanie J.A."/>
            <person name="Ng W.-L."/>
            <person name="Kazmierczak K.M."/>
            <person name="Andrzejewski T.M."/>
            <person name="Davidsen T.M."/>
            <person name="Wayne K.J."/>
            <person name="Tettelin H."/>
            <person name="Glass J.I."/>
            <person name="Rusch D."/>
            <person name="Podicherti R."/>
            <person name="Tsui H.-C.T."/>
            <person name="Winkler M.E."/>
        </authorList>
    </citation>
    <scope>NUCLEOTIDE SEQUENCE</scope>
</reference>
<evidence type="ECO:0000313" key="8">
    <source>
        <dbReference type="EMBL" id="SUZ54673.1"/>
    </source>
</evidence>
<feature type="transmembrane region" description="Helical" evidence="7">
    <location>
        <begin position="221"/>
        <end position="238"/>
    </location>
</feature>
<dbReference type="PANTHER" id="PTHR30330">
    <property type="entry name" value="AGSS FAMILY TRANSPORTER, SODIUM-ALANINE"/>
    <property type="match status" value="1"/>
</dbReference>
<evidence type="ECO:0000256" key="4">
    <source>
        <dbReference type="ARBA" id="ARBA00022692"/>
    </source>
</evidence>
<accession>A0A381NMB6</accession>
<dbReference type="Gene3D" id="1.20.1740.10">
    <property type="entry name" value="Amino acid/polyamine transporter I"/>
    <property type="match status" value="1"/>
</dbReference>
<dbReference type="PRINTS" id="PR00175">
    <property type="entry name" value="NAALASMPORT"/>
</dbReference>
<feature type="transmembrane region" description="Helical" evidence="7">
    <location>
        <begin position="148"/>
        <end position="165"/>
    </location>
</feature>
<keyword evidence="5 7" id="KW-1133">Transmembrane helix</keyword>
<keyword evidence="4 7" id="KW-0812">Transmembrane</keyword>
<dbReference type="PROSITE" id="PS00873">
    <property type="entry name" value="NA_ALANINE_SYMP"/>
    <property type="match status" value="1"/>
</dbReference>
<keyword evidence="2" id="KW-0813">Transport</keyword>
<comment type="subcellular location">
    <subcellularLocation>
        <location evidence="1">Cell membrane</location>
        <topology evidence="1">Multi-pass membrane protein</topology>
    </subcellularLocation>
</comment>
<evidence type="ECO:0000256" key="7">
    <source>
        <dbReference type="SAM" id="Phobius"/>
    </source>
</evidence>
<feature type="transmembrane region" description="Helical" evidence="7">
    <location>
        <begin position="420"/>
        <end position="439"/>
    </location>
</feature>
<feature type="transmembrane region" description="Helical" evidence="7">
    <location>
        <begin position="99"/>
        <end position="122"/>
    </location>
</feature>
<evidence type="ECO:0000256" key="2">
    <source>
        <dbReference type="ARBA" id="ARBA00022448"/>
    </source>
</evidence>
<evidence type="ECO:0000256" key="1">
    <source>
        <dbReference type="ARBA" id="ARBA00004651"/>
    </source>
</evidence>
<feature type="transmembrane region" description="Helical" evidence="7">
    <location>
        <begin position="17"/>
        <end position="37"/>
    </location>
</feature>
<keyword evidence="3" id="KW-1003">Cell membrane</keyword>
<sequence length="454" mass="49852">MSLVHFFSEWVINAADFLWNGPVLVSLLLGGGFILLIRSKFIPLFHFNHAFKLLKKKSNSSEGISSFESISSHIGGIVGMGNISGVAIAIIMGGPGAIFWMWVTAFFGMITKFYTCSLAVMYRDKKKGQFVGGPMYVISKGLGKNWKFLAYLFCFFGLLGVSPIFQSNQIVEIINSVFLKNNVLYINQFISDFIIGICISIVVSMVIFGGIKRIGRVASKLAPFMVILYMLVVFYIIIDNYTKIIPTFSLIITDAFSANSVLGGALGSLILIGARRASFSNEAGIGTAPIIHAASKTDNPIQEGMVSMIGPFIDTIVVCTLTALCILVSGTWENNTYAGIAVVAQAFNDSLPMLGPYLLLVCTLSFAITTLFSLSFFGERCLAFLIGERYSFIYRYIYLVLILVGSTSSLKFVISLIDLSYGIMAFPTMISVLILSSKIDKKSVKYFKKLNEHK</sequence>
<dbReference type="AlphaFoldDB" id="A0A381NMB6"/>
<feature type="transmembrane region" description="Helical" evidence="7">
    <location>
        <begin position="357"/>
        <end position="376"/>
    </location>
</feature>
<dbReference type="GO" id="GO:0005886">
    <property type="term" value="C:plasma membrane"/>
    <property type="evidence" value="ECO:0007669"/>
    <property type="project" value="UniProtKB-SubCell"/>
</dbReference>
<evidence type="ECO:0000256" key="6">
    <source>
        <dbReference type="ARBA" id="ARBA00023136"/>
    </source>
</evidence>